<feature type="compositionally biased region" description="Polar residues" evidence="1">
    <location>
        <begin position="437"/>
        <end position="447"/>
    </location>
</feature>
<dbReference type="SUPFAM" id="SSF51126">
    <property type="entry name" value="Pectin lyase-like"/>
    <property type="match status" value="1"/>
</dbReference>
<keyword evidence="4" id="KW-1185">Reference proteome</keyword>
<dbReference type="AlphaFoldDB" id="A0A098LFP0"/>
<reference evidence="3 4" key="1">
    <citation type="submission" date="2014-09" db="EMBL/GenBank/DDBJ databases">
        <title>Sporocytophaga myxococcoides PG-01 genome sequencing.</title>
        <authorList>
            <person name="Liu L."/>
            <person name="Gao P.J."/>
            <person name="Chen G.J."/>
            <person name="Wang L.S."/>
        </authorList>
    </citation>
    <scope>NUCLEOTIDE SEQUENCE [LARGE SCALE GENOMIC DNA]</scope>
    <source>
        <strain evidence="3 4">PG-01</strain>
    </source>
</reference>
<name>A0A098LFP0_9BACT</name>
<gene>
    <name evidence="3" type="ORF">MYP_2481</name>
</gene>
<evidence type="ECO:0000313" key="3">
    <source>
        <dbReference type="EMBL" id="GAL85252.1"/>
    </source>
</evidence>
<dbReference type="STRING" id="153721.MYP_2481"/>
<dbReference type="InterPro" id="IPR006626">
    <property type="entry name" value="PbH1"/>
</dbReference>
<evidence type="ECO:0000259" key="2">
    <source>
        <dbReference type="Pfam" id="PF13229"/>
    </source>
</evidence>
<dbReference type="EMBL" id="BBLT01000004">
    <property type="protein sequence ID" value="GAL85252.1"/>
    <property type="molecule type" value="Genomic_DNA"/>
</dbReference>
<dbReference type="InterPro" id="IPR039448">
    <property type="entry name" value="Beta_helix"/>
</dbReference>
<dbReference type="NCBIfam" id="NF041518">
    <property type="entry name" value="choice_anch_Q"/>
    <property type="match status" value="1"/>
</dbReference>
<evidence type="ECO:0000313" key="4">
    <source>
        <dbReference type="Proteomes" id="UP000030185"/>
    </source>
</evidence>
<dbReference type="InterPro" id="IPR059226">
    <property type="entry name" value="Choice_anch_Q_dom"/>
</dbReference>
<feature type="domain" description="Right handed beta helix" evidence="2">
    <location>
        <begin position="218"/>
        <end position="372"/>
    </location>
</feature>
<comment type="caution">
    <text evidence="3">The sequence shown here is derived from an EMBL/GenBank/DDBJ whole genome shotgun (WGS) entry which is preliminary data.</text>
</comment>
<dbReference type="SMART" id="SM00710">
    <property type="entry name" value="PbH1"/>
    <property type="match status" value="9"/>
</dbReference>
<sequence length="831" mass="86184">MGISITSCKKEHEVTKNNAAESSLAAAEGYSCVYTIKTSQTVVDGSTLNLPAGSVVCIEAGTRGPLWLKNFQGQAGKPITFVNSNGKVTISASSSNGYGLKFSNCKYVKLAGNGSNDQYGIHVKGSHIGVTFESLSTNWEVSNVEISNIGFAGLMGKTDPTCDPATWNGNFTMRDISIHDNYVHDVTGEGFYIGNSFYASGRNLSCGTITPHTVEGLRLFKNKVVNTGCEGIQVGCATKGCEIFDNTIENYGRDPFAAHQNNGLQLGEGTGGKCYNNIIKNGPGNGIICLGYGDNVVYNNLILNAGAYGVYADTRYTPGQAFSFINNTIINSGSDGFMIAAGKIPMNNVINNIIVNPKTGKFINSRNSAKVTDKNNYTTMNVADVKFVNASGGDYRLAAGSPAIDKGADVSSFGVTYDFSSTARPTGNGYDIGAYEGTSSGTSVNPNPGTGGGTTPTPTPTPTPGGTKVTSITLVNADTDKDIMTLSNGAVIDYSKIGTKNINVRANVASGFAGSVQFKLNGAVVNTESYAPITMFGDEGADYKPGTFAAGSHKLAVTDYASANAQGSVGGTTEISFTVTNGATTTPTPGATKVTSVTLVNADTDKDIMTLTNGAVIDYSKIGTKNINVRANVASGFAGSVQFKLDGAVVNTESYAPITMFGDAGSDYKPGTFAEGSRKLSVTDYSDANAQGTVGGTTEISFTVTNGAVTTPTPSTGNTVVSFTLVNSETNRDIATITNGATISLSALKANKINIRANTGAEVKSVAFKMDGKAGRIESEAPFAIGGDNNGNYGSYYLAFGNHTVSATPYTQAGTKGTAGTTLSVNFNLVK</sequence>
<dbReference type="eggNOG" id="COG3055">
    <property type="taxonomic scope" value="Bacteria"/>
</dbReference>
<evidence type="ECO:0000256" key="1">
    <source>
        <dbReference type="SAM" id="MobiDB-lite"/>
    </source>
</evidence>
<organism evidence="3 4">
    <name type="scientific">Sporocytophaga myxococcoides</name>
    <dbReference type="NCBI Taxonomy" id="153721"/>
    <lineage>
        <taxon>Bacteria</taxon>
        <taxon>Pseudomonadati</taxon>
        <taxon>Bacteroidota</taxon>
        <taxon>Cytophagia</taxon>
        <taxon>Cytophagales</taxon>
        <taxon>Cytophagaceae</taxon>
        <taxon>Sporocytophaga</taxon>
    </lineage>
</organism>
<dbReference type="InterPro" id="IPR012334">
    <property type="entry name" value="Pectin_lyas_fold"/>
</dbReference>
<feature type="region of interest" description="Disordered" evidence="1">
    <location>
        <begin position="434"/>
        <end position="467"/>
    </location>
</feature>
<dbReference type="InterPro" id="IPR011050">
    <property type="entry name" value="Pectin_lyase_fold/virulence"/>
</dbReference>
<dbReference type="Pfam" id="PF13229">
    <property type="entry name" value="Beta_helix"/>
    <property type="match status" value="1"/>
</dbReference>
<accession>A0A098LFP0</accession>
<dbReference type="eggNOG" id="COG4099">
    <property type="taxonomic scope" value="Bacteria"/>
</dbReference>
<dbReference type="Proteomes" id="UP000030185">
    <property type="component" value="Unassembled WGS sequence"/>
</dbReference>
<dbReference type="eggNOG" id="COG3386">
    <property type="taxonomic scope" value="Bacteria"/>
</dbReference>
<dbReference type="Gene3D" id="2.160.20.10">
    <property type="entry name" value="Single-stranded right-handed beta-helix, Pectin lyase-like"/>
    <property type="match status" value="1"/>
</dbReference>
<protein>
    <submittedName>
        <fullName evidence="3">Fibronectin type III domain protein</fullName>
    </submittedName>
</protein>
<proteinExistence type="predicted"/>